<feature type="binding site" evidence="3">
    <location>
        <position position="70"/>
    </location>
    <ligand>
        <name>GTP</name>
        <dbReference type="ChEBI" id="CHEBI:37565"/>
    </ligand>
</feature>
<dbReference type="SUPFAM" id="SSF52540">
    <property type="entry name" value="P-loop containing nucleoside triphosphate hydrolases"/>
    <property type="match status" value="1"/>
</dbReference>
<accession>A0AAD5U6U6</accession>
<dbReference type="GO" id="GO:0046872">
    <property type="term" value="F:metal ion binding"/>
    <property type="evidence" value="ECO:0007669"/>
    <property type="project" value="UniProtKB-KW"/>
</dbReference>
<dbReference type="GO" id="GO:0005525">
    <property type="term" value="F:GTP binding"/>
    <property type="evidence" value="ECO:0007669"/>
    <property type="project" value="UniProtKB-KW"/>
</dbReference>
<keyword evidence="4" id="KW-0460">Magnesium</keyword>
<evidence type="ECO:0000256" key="4">
    <source>
        <dbReference type="PIRSR" id="PIRSR606689-2"/>
    </source>
</evidence>
<keyword evidence="2 3" id="KW-0342">GTP-binding</keyword>
<name>A0AAD5U6U6_9FUNG</name>
<keyword evidence="4" id="KW-0479">Metal-binding</keyword>
<organism evidence="5 6">
    <name type="scientific">Clydaea vesicula</name>
    <dbReference type="NCBI Taxonomy" id="447962"/>
    <lineage>
        <taxon>Eukaryota</taxon>
        <taxon>Fungi</taxon>
        <taxon>Fungi incertae sedis</taxon>
        <taxon>Chytridiomycota</taxon>
        <taxon>Chytridiomycota incertae sedis</taxon>
        <taxon>Chytridiomycetes</taxon>
        <taxon>Lobulomycetales</taxon>
        <taxon>Lobulomycetaceae</taxon>
        <taxon>Clydaea</taxon>
    </lineage>
</organism>
<dbReference type="AlphaFoldDB" id="A0AAD5U6U6"/>
<dbReference type="SMART" id="SM00177">
    <property type="entry name" value="ARF"/>
    <property type="match status" value="1"/>
</dbReference>
<dbReference type="EMBL" id="JADGJW010000037">
    <property type="protein sequence ID" value="KAJ3226396.1"/>
    <property type="molecule type" value="Genomic_DNA"/>
</dbReference>
<evidence type="ECO:0000256" key="1">
    <source>
        <dbReference type="ARBA" id="ARBA00022741"/>
    </source>
</evidence>
<dbReference type="GO" id="GO:0003924">
    <property type="term" value="F:GTPase activity"/>
    <property type="evidence" value="ECO:0007669"/>
    <property type="project" value="InterPro"/>
</dbReference>
<evidence type="ECO:0000313" key="5">
    <source>
        <dbReference type="EMBL" id="KAJ3226396.1"/>
    </source>
</evidence>
<keyword evidence="1 3" id="KW-0547">Nucleotide-binding</keyword>
<dbReference type="Gene3D" id="3.40.50.300">
    <property type="entry name" value="P-loop containing nucleotide triphosphate hydrolases"/>
    <property type="match status" value="2"/>
</dbReference>
<evidence type="ECO:0000313" key="6">
    <source>
        <dbReference type="Proteomes" id="UP001211065"/>
    </source>
</evidence>
<evidence type="ECO:0008006" key="7">
    <source>
        <dbReference type="Google" id="ProtNLM"/>
    </source>
</evidence>
<evidence type="ECO:0000256" key="3">
    <source>
        <dbReference type="PIRSR" id="PIRSR606689-1"/>
    </source>
</evidence>
<gene>
    <name evidence="5" type="ORF">HK099_004974</name>
</gene>
<feature type="binding site" evidence="3">
    <location>
        <begin position="24"/>
        <end position="31"/>
    </location>
    <ligand>
        <name>GTP</name>
        <dbReference type="ChEBI" id="CHEBI:37565"/>
    </ligand>
</feature>
<dbReference type="InterPro" id="IPR024156">
    <property type="entry name" value="Small_GTPase_ARF"/>
</dbReference>
<evidence type="ECO:0000256" key="2">
    <source>
        <dbReference type="ARBA" id="ARBA00023134"/>
    </source>
</evidence>
<proteinExistence type="predicted"/>
<dbReference type="PRINTS" id="PR00328">
    <property type="entry name" value="SAR1GTPBP"/>
</dbReference>
<reference evidence="5" key="1">
    <citation type="submission" date="2020-05" db="EMBL/GenBank/DDBJ databases">
        <title>Phylogenomic resolution of chytrid fungi.</title>
        <authorList>
            <person name="Stajich J.E."/>
            <person name="Amses K."/>
            <person name="Simmons R."/>
            <person name="Seto K."/>
            <person name="Myers J."/>
            <person name="Bonds A."/>
            <person name="Quandt C.A."/>
            <person name="Barry K."/>
            <person name="Liu P."/>
            <person name="Grigoriev I."/>
            <person name="Longcore J.E."/>
            <person name="James T.Y."/>
        </authorList>
    </citation>
    <scope>NUCLEOTIDE SEQUENCE</scope>
    <source>
        <strain evidence="5">JEL0476</strain>
    </source>
</reference>
<feature type="binding site" evidence="4">
    <location>
        <position position="48"/>
    </location>
    <ligand>
        <name>Mg(2+)</name>
        <dbReference type="ChEBI" id="CHEBI:18420"/>
    </ligand>
</feature>
<feature type="binding site" evidence="4">
    <location>
        <position position="31"/>
    </location>
    <ligand>
        <name>Mg(2+)</name>
        <dbReference type="ChEBI" id="CHEBI:18420"/>
    </ligand>
</feature>
<protein>
    <recommendedName>
        <fullName evidence="7">ADP-ribosylation factor</fullName>
    </recommendedName>
</protein>
<sequence length="158" mass="17578">MGILFTKLINIFFSNEQYKICVLGLDNAGKTTILYKLLLGSAVETTPTIGSNVEELTYKNINLLVWDVGGQDSLRASWRLENEALTNASMLVFANKQDVQGSFGPAQISLQLGLDAIRNRQWHIQACCGLTGDGLHEVNSHIVVDRLFFNFPFRAWTG</sequence>
<dbReference type="InterPro" id="IPR027417">
    <property type="entry name" value="P-loop_NTPase"/>
</dbReference>
<keyword evidence="6" id="KW-1185">Reference proteome</keyword>
<dbReference type="InterPro" id="IPR006689">
    <property type="entry name" value="Small_GTPase_ARF/SAR"/>
</dbReference>
<feature type="binding site" evidence="3">
    <location>
        <begin position="95"/>
        <end position="98"/>
    </location>
    <ligand>
        <name>GTP</name>
        <dbReference type="ChEBI" id="CHEBI:37565"/>
    </ligand>
</feature>
<dbReference type="Pfam" id="PF00025">
    <property type="entry name" value="Arf"/>
    <property type="match status" value="2"/>
</dbReference>
<dbReference type="Proteomes" id="UP001211065">
    <property type="component" value="Unassembled WGS sequence"/>
</dbReference>
<comment type="caution">
    <text evidence="5">The sequence shown here is derived from an EMBL/GenBank/DDBJ whole genome shotgun (WGS) entry which is preliminary data.</text>
</comment>
<dbReference type="PANTHER" id="PTHR11711">
    <property type="entry name" value="ADP RIBOSYLATION FACTOR-RELATED"/>
    <property type="match status" value="1"/>
</dbReference>